<dbReference type="EMBL" id="CALNXI010000824">
    <property type="protein sequence ID" value="CAH3141832.1"/>
    <property type="molecule type" value="Genomic_DNA"/>
</dbReference>
<gene>
    <name evidence="1" type="ORF">PEVE_00042296</name>
</gene>
<organism evidence="1 2">
    <name type="scientific">Porites evermanni</name>
    <dbReference type="NCBI Taxonomy" id="104178"/>
    <lineage>
        <taxon>Eukaryota</taxon>
        <taxon>Metazoa</taxon>
        <taxon>Cnidaria</taxon>
        <taxon>Anthozoa</taxon>
        <taxon>Hexacorallia</taxon>
        <taxon>Scleractinia</taxon>
        <taxon>Fungiina</taxon>
        <taxon>Poritidae</taxon>
        <taxon>Porites</taxon>
    </lineage>
</organism>
<keyword evidence="2" id="KW-1185">Reference proteome</keyword>
<name>A0ABN8PFP5_9CNID</name>
<evidence type="ECO:0000313" key="2">
    <source>
        <dbReference type="Proteomes" id="UP001159427"/>
    </source>
</evidence>
<proteinExistence type="predicted"/>
<dbReference type="Proteomes" id="UP001159427">
    <property type="component" value="Unassembled WGS sequence"/>
</dbReference>
<sequence>MLPSQRLYLEAIAETTSSHEGHATFIGPLKEMFPEQTTENMERGLMVKGDLAGAIDYLLTEGNKDQNEDKVGTDWNVPLSAWRMRKWNYQEALAQFFTSPVQSNAPEEHLVISREKSVIAQVLRKYKNPSFKLQSPLNVQFLSSNALELGVGPTTAYFFYLMQDLMRGSFNGMKFLSSNALELGVDAGGPTTAYFFYLMQDLMRGSFNGMKVTRPSFFGGVPSHFEALWYPHLYFYRDFFMPYYYFTLKLVHCSDQELGKFPLDGDFNITDILVSAGFPHIEATPSNRLLAYECVLTYEVITRHKHDKKCFCFYVGISGEEETLEGLLQFWTGWPSLPTQESSLWNHMR</sequence>
<protein>
    <recommendedName>
        <fullName evidence="3">CUE domain-containing protein</fullName>
    </recommendedName>
</protein>
<evidence type="ECO:0000313" key="1">
    <source>
        <dbReference type="EMBL" id="CAH3141832.1"/>
    </source>
</evidence>
<comment type="caution">
    <text evidence="1">The sequence shown here is derived from an EMBL/GenBank/DDBJ whole genome shotgun (WGS) entry which is preliminary data.</text>
</comment>
<reference evidence="1 2" key="1">
    <citation type="submission" date="2022-05" db="EMBL/GenBank/DDBJ databases">
        <authorList>
            <consortium name="Genoscope - CEA"/>
            <person name="William W."/>
        </authorList>
    </citation>
    <scope>NUCLEOTIDE SEQUENCE [LARGE SCALE GENOMIC DNA]</scope>
</reference>
<evidence type="ECO:0008006" key="3">
    <source>
        <dbReference type="Google" id="ProtNLM"/>
    </source>
</evidence>
<accession>A0ABN8PFP5</accession>